<dbReference type="InterPro" id="IPR029058">
    <property type="entry name" value="AB_hydrolase_fold"/>
</dbReference>
<sequence length="322" mass="35526">MPGWLRENDCVTPRPDSRSLDLGRQLQEAQSALLAHYAPTVRVRRVRWSHGETQVLELGEGPPVLLVHGGGDTALVWAPILTSLARTHRVFAVDRPGHGLATPFDYHGIDLLEHARTFLAEVLDALETDTAAIVANSMGALWSFEFAHAAPHRVSRFVIAGAPPGVIRSAPLPIRLVSLPGLGWAVGKRSMANATRADSRKFWADLLVAHPERLDHLLLDADAAHTRRNYRDIIGLLGNALNARGVRPHLILADQWRNLSVPTMFISGENDPFMSTKRKKAWATLAAQNPSIRIVWIPDAGHLAWVDEPQHTVREIQEFLAG</sequence>
<organism evidence="2 3">
    <name type="scientific">Fodinibacter luteus</name>
    <dbReference type="NCBI Taxonomy" id="552064"/>
    <lineage>
        <taxon>Bacteria</taxon>
        <taxon>Bacillati</taxon>
        <taxon>Actinomycetota</taxon>
        <taxon>Actinomycetes</taxon>
        <taxon>Micrococcales</taxon>
        <taxon>Intrasporangiaceae</taxon>
        <taxon>Fodinibacter (ex Wang et al. 2009)</taxon>
    </lineage>
</organism>
<evidence type="ECO:0000259" key="1">
    <source>
        <dbReference type="Pfam" id="PF00561"/>
    </source>
</evidence>
<dbReference type="Proteomes" id="UP001500945">
    <property type="component" value="Unassembled WGS sequence"/>
</dbReference>
<evidence type="ECO:0000313" key="2">
    <source>
        <dbReference type="EMBL" id="GAA4412988.1"/>
    </source>
</evidence>
<dbReference type="PANTHER" id="PTHR43798:SF33">
    <property type="entry name" value="HYDROLASE, PUTATIVE (AFU_ORTHOLOGUE AFUA_2G14860)-RELATED"/>
    <property type="match status" value="1"/>
</dbReference>
<protein>
    <submittedName>
        <fullName evidence="2">2-succinyl-6-hydroxy-2, 4-cyclohexadiene-1-carboxy late synthase</fullName>
    </submittedName>
</protein>
<dbReference type="PANTHER" id="PTHR43798">
    <property type="entry name" value="MONOACYLGLYCEROL LIPASE"/>
    <property type="match status" value="1"/>
</dbReference>
<dbReference type="InterPro" id="IPR000073">
    <property type="entry name" value="AB_hydrolase_1"/>
</dbReference>
<name>A0ABP8KRX1_9MICO</name>
<comment type="caution">
    <text evidence="2">The sequence shown here is derived from an EMBL/GenBank/DDBJ whole genome shotgun (WGS) entry which is preliminary data.</text>
</comment>
<dbReference type="Gene3D" id="3.40.50.1820">
    <property type="entry name" value="alpha/beta hydrolase"/>
    <property type="match status" value="1"/>
</dbReference>
<gene>
    <name evidence="2" type="primary">menH</name>
    <name evidence="2" type="ORF">GCM10023168_35440</name>
</gene>
<reference evidence="3" key="1">
    <citation type="journal article" date="2019" name="Int. J. Syst. Evol. Microbiol.">
        <title>The Global Catalogue of Microorganisms (GCM) 10K type strain sequencing project: providing services to taxonomists for standard genome sequencing and annotation.</title>
        <authorList>
            <consortium name="The Broad Institute Genomics Platform"/>
            <consortium name="The Broad Institute Genome Sequencing Center for Infectious Disease"/>
            <person name="Wu L."/>
            <person name="Ma J."/>
        </authorList>
    </citation>
    <scope>NUCLEOTIDE SEQUENCE [LARGE SCALE GENOMIC DNA]</scope>
    <source>
        <strain evidence="3">JCM 17809</strain>
    </source>
</reference>
<dbReference type="SUPFAM" id="SSF53474">
    <property type="entry name" value="alpha/beta-Hydrolases"/>
    <property type="match status" value="1"/>
</dbReference>
<proteinExistence type="predicted"/>
<feature type="domain" description="AB hydrolase-1" evidence="1">
    <location>
        <begin position="62"/>
        <end position="309"/>
    </location>
</feature>
<evidence type="ECO:0000313" key="3">
    <source>
        <dbReference type="Proteomes" id="UP001500945"/>
    </source>
</evidence>
<dbReference type="Pfam" id="PF00561">
    <property type="entry name" value="Abhydrolase_1"/>
    <property type="match status" value="1"/>
</dbReference>
<keyword evidence="3" id="KW-1185">Reference proteome</keyword>
<accession>A0ABP8KRX1</accession>
<dbReference type="EMBL" id="BAABGM010000025">
    <property type="protein sequence ID" value="GAA4412988.1"/>
    <property type="molecule type" value="Genomic_DNA"/>
</dbReference>
<dbReference type="InterPro" id="IPR050266">
    <property type="entry name" value="AB_hydrolase_sf"/>
</dbReference>